<keyword evidence="3 6" id="KW-0812">Transmembrane</keyword>
<comment type="subcellular location">
    <subcellularLocation>
        <location evidence="1">Membrane</location>
        <topology evidence="1">Multi-pass membrane protein</topology>
    </subcellularLocation>
</comment>
<dbReference type="PANTHER" id="PTHR23504">
    <property type="entry name" value="MAJOR FACILITATOR SUPERFAMILY DOMAIN-CONTAINING PROTEIN 10"/>
    <property type="match status" value="1"/>
</dbReference>
<keyword evidence="2" id="KW-0813">Transport</keyword>
<proteinExistence type="predicted"/>
<dbReference type="OrthoDB" id="419616at2759"/>
<feature type="transmembrane region" description="Helical" evidence="6">
    <location>
        <begin position="175"/>
        <end position="198"/>
    </location>
</feature>
<feature type="transmembrane region" description="Helical" evidence="6">
    <location>
        <begin position="359"/>
        <end position="378"/>
    </location>
</feature>
<organism evidence="8 9">
    <name type="scientific">Sistotremastrum suecicum HHB10207 ss-3</name>
    <dbReference type="NCBI Taxonomy" id="1314776"/>
    <lineage>
        <taxon>Eukaryota</taxon>
        <taxon>Fungi</taxon>
        <taxon>Dikarya</taxon>
        <taxon>Basidiomycota</taxon>
        <taxon>Agaricomycotina</taxon>
        <taxon>Agaricomycetes</taxon>
        <taxon>Sistotremastrales</taxon>
        <taxon>Sistotremastraceae</taxon>
        <taxon>Sistotremastrum</taxon>
    </lineage>
</organism>
<keyword evidence="9" id="KW-1185">Reference proteome</keyword>
<evidence type="ECO:0000256" key="5">
    <source>
        <dbReference type="ARBA" id="ARBA00023136"/>
    </source>
</evidence>
<feature type="transmembrane region" description="Helical" evidence="6">
    <location>
        <begin position="398"/>
        <end position="424"/>
    </location>
</feature>
<dbReference type="PROSITE" id="PS50850">
    <property type="entry name" value="MFS"/>
    <property type="match status" value="1"/>
</dbReference>
<dbReference type="SUPFAM" id="SSF103473">
    <property type="entry name" value="MFS general substrate transporter"/>
    <property type="match status" value="1"/>
</dbReference>
<feature type="transmembrane region" description="Helical" evidence="6">
    <location>
        <begin position="291"/>
        <end position="313"/>
    </location>
</feature>
<keyword evidence="4 6" id="KW-1133">Transmembrane helix</keyword>
<dbReference type="PANTHER" id="PTHR23504:SF15">
    <property type="entry name" value="MAJOR FACILITATOR SUPERFAMILY (MFS) PROFILE DOMAIN-CONTAINING PROTEIN"/>
    <property type="match status" value="1"/>
</dbReference>
<evidence type="ECO:0000256" key="3">
    <source>
        <dbReference type="ARBA" id="ARBA00022692"/>
    </source>
</evidence>
<dbReference type="EMBL" id="KV428017">
    <property type="protein sequence ID" value="KZT41945.1"/>
    <property type="molecule type" value="Genomic_DNA"/>
</dbReference>
<evidence type="ECO:0000313" key="9">
    <source>
        <dbReference type="Proteomes" id="UP000076798"/>
    </source>
</evidence>
<dbReference type="GO" id="GO:0016020">
    <property type="term" value="C:membrane"/>
    <property type="evidence" value="ECO:0007669"/>
    <property type="project" value="UniProtKB-SubCell"/>
</dbReference>
<reference evidence="8 9" key="1">
    <citation type="journal article" date="2016" name="Mol. Biol. Evol.">
        <title>Comparative Genomics of Early-Diverging Mushroom-Forming Fungi Provides Insights into the Origins of Lignocellulose Decay Capabilities.</title>
        <authorList>
            <person name="Nagy L.G."/>
            <person name="Riley R."/>
            <person name="Tritt A."/>
            <person name="Adam C."/>
            <person name="Daum C."/>
            <person name="Floudas D."/>
            <person name="Sun H."/>
            <person name="Yadav J.S."/>
            <person name="Pangilinan J."/>
            <person name="Larsson K.H."/>
            <person name="Matsuura K."/>
            <person name="Barry K."/>
            <person name="Labutti K."/>
            <person name="Kuo R."/>
            <person name="Ohm R.A."/>
            <person name="Bhattacharya S.S."/>
            <person name="Shirouzu T."/>
            <person name="Yoshinaga Y."/>
            <person name="Martin F.M."/>
            <person name="Grigoriev I.V."/>
            <person name="Hibbett D.S."/>
        </authorList>
    </citation>
    <scope>NUCLEOTIDE SEQUENCE [LARGE SCALE GENOMIC DNA]</scope>
    <source>
        <strain evidence="8 9">HHB10207 ss-3</strain>
    </source>
</reference>
<feature type="transmembrane region" description="Helical" evidence="6">
    <location>
        <begin position="474"/>
        <end position="494"/>
    </location>
</feature>
<dbReference type="Gene3D" id="1.20.1250.20">
    <property type="entry name" value="MFS general substrate transporter like domains"/>
    <property type="match status" value="1"/>
</dbReference>
<evidence type="ECO:0000256" key="4">
    <source>
        <dbReference type="ARBA" id="ARBA00022989"/>
    </source>
</evidence>
<evidence type="ECO:0000259" key="7">
    <source>
        <dbReference type="PROSITE" id="PS50850"/>
    </source>
</evidence>
<dbReference type="InterPro" id="IPR001958">
    <property type="entry name" value="Tet-R_TetA/multi-R_MdtG-like"/>
</dbReference>
<dbReference type="InterPro" id="IPR020846">
    <property type="entry name" value="MFS_dom"/>
</dbReference>
<feature type="transmembrane region" description="Helical" evidence="6">
    <location>
        <begin position="218"/>
        <end position="241"/>
    </location>
</feature>
<dbReference type="InterPro" id="IPR011701">
    <property type="entry name" value="MFS"/>
</dbReference>
<dbReference type="InterPro" id="IPR036259">
    <property type="entry name" value="MFS_trans_sf"/>
</dbReference>
<dbReference type="CDD" id="cd17330">
    <property type="entry name" value="MFS_SLC46_TetA_like"/>
    <property type="match status" value="1"/>
</dbReference>
<dbReference type="Proteomes" id="UP000076798">
    <property type="component" value="Unassembled WGS sequence"/>
</dbReference>
<evidence type="ECO:0000313" key="8">
    <source>
        <dbReference type="EMBL" id="KZT41945.1"/>
    </source>
</evidence>
<dbReference type="AlphaFoldDB" id="A0A166GRR0"/>
<evidence type="ECO:0000256" key="1">
    <source>
        <dbReference type="ARBA" id="ARBA00004141"/>
    </source>
</evidence>
<dbReference type="GO" id="GO:0022857">
    <property type="term" value="F:transmembrane transporter activity"/>
    <property type="evidence" value="ECO:0007669"/>
    <property type="project" value="InterPro"/>
</dbReference>
<keyword evidence="5 6" id="KW-0472">Membrane</keyword>
<dbReference type="PRINTS" id="PR01035">
    <property type="entry name" value="TCRTETA"/>
</dbReference>
<dbReference type="Pfam" id="PF07690">
    <property type="entry name" value="MFS_1"/>
    <property type="match status" value="1"/>
</dbReference>
<evidence type="ECO:0000256" key="2">
    <source>
        <dbReference type="ARBA" id="ARBA00022448"/>
    </source>
</evidence>
<evidence type="ECO:0000256" key="6">
    <source>
        <dbReference type="SAM" id="Phobius"/>
    </source>
</evidence>
<name>A0A166GRR0_9AGAM</name>
<feature type="transmembrane region" description="Helical" evidence="6">
    <location>
        <begin position="84"/>
        <end position="106"/>
    </location>
</feature>
<feature type="transmembrane region" description="Helical" evidence="6">
    <location>
        <begin position="325"/>
        <end position="347"/>
    </location>
</feature>
<gene>
    <name evidence="8" type="ORF">SISSUDRAFT_1042201</name>
</gene>
<feature type="domain" description="Major facilitator superfamily (MFS) profile" evidence="7">
    <location>
        <begin position="46"/>
        <end position="498"/>
    </location>
</feature>
<accession>A0A166GRR0</accession>
<feature type="transmembrane region" description="Helical" evidence="6">
    <location>
        <begin position="118"/>
        <end position="134"/>
    </location>
</feature>
<sequence>MMNSHDGSEDETTVPLLEFDLDQEAQSVDSNKAQALQRRTPLPLTQLMILCAVRLAEPIAYTQIFPYINQMMEDLHVTDKPSDIGYYSGAVDSIFAVCQLFTVLQWGRLSDRIGRKPVLLFGLTGVALSTSLFGLSRSLIWAICARSLAGALSGNAAVVQSMISEITDETNQGQAFPLTGLAWSLGCIFGPMIGGNFVDPAKRFPTTIGTIPVFANNPYLLPCVVSASLTMCSITFGIFFLKETLPSKIAVNEKSAHRLSFGRENEKLPQKQVSIKYILASPIIKSVFKNYFLLSALGTSTDVVFILMAYTPVRLGGLSRTPEEIGYALAFSGMAGGIIQVLIFPVLQRKYKNIPLYRALMSLWPLIFALLPFINIIARMTLPAEALLDDDLRFPASPLVWISIGVVLSVFRMASMSYSLNVILIKNAAPSQEALGSTFGLSQSVACIARASSPAFVSSIFAVSKKYQILGGNFVWLAMFGIGLLALWSTYQVVDGAEERERMKEERNMF</sequence>
<protein>
    <submittedName>
        <fullName evidence="8">MFS general substrate transporter</fullName>
    </submittedName>
</protein>